<proteinExistence type="predicted"/>
<gene>
    <name evidence="1" type="ORF">FB467_0318</name>
</gene>
<dbReference type="Proteomes" id="UP000319516">
    <property type="component" value="Unassembled WGS sequence"/>
</dbReference>
<accession>A0A542YME8</accession>
<sequence>MTTDRMTTARERGRVAVITAVSGQHDELMGHVGGIAVGSRVPDLHVVIGMADPDVSRGRLPITSDRWRTITRAAQTTDPARLPLAAARNLGATVAMDAGADVLIFVSVRCIPGPRLVERYADLVGTADHTAPVLWCGEVRELPPPSPVIGYPVYRLEPQAVDVEPLLPEGYREVEVASRAVFGDSFALTAEGFRGTGGFCPRFRGAEGVDEDFARVVSSAGGTVVRVGGVPAYRQFRPAASPGEGDVHRLVRNANVFAERWGRTMSIEEWEALVATGVAQRDEKRGRWVVA</sequence>
<comment type="caution">
    <text evidence="1">The sequence shown here is derived from an EMBL/GenBank/DDBJ whole genome shotgun (WGS) entry which is preliminary data.</text>
</comment>
<dbReference type="EMBL" id="VFOP01000001">
    <property type="protein sequence ID" value="TQL49253.1"/>
    <property type="molecule type" value="Genomic_DNA"/>
</dbReference>
<dbReference type="AlphaFoldDB" id="A0A542YME8"/>
<name>A0A542YME8_9MICO</name>
<dbReference type="InterPro" id="IPR029044">
    <property type="entry name" value="Nucleotide-diphossugar_trans"/>
</dbReference>
<evidence type="ECO:0008006" key="3">
    <source>
        <dbReference type="Google" id="ProtNLM"/>
    </source>
</evidence>
<reference evidence="1 2" key="1">
    <citation type="submission" date="2019-06" db="EMBL/GenBank/DDBJ databases">
        <title>Sequencing the genomes of 1000 actinobacteria strains.</title>
        <authorList>
            <person name="Klenk H.-P."/>
        </authorList>
    </citation>
    <scope>NUCLEOTIDE SEQUENCE [LARGE SCALE GENOMIC DNA]</scope>
    <source>
        <strain evidence="1 2">DSM 12335</strain>
    </source>
</reference>
<dbReference type="SUPFAM" id="SSF53448">
    <property type="entry name" value="Nucleotide-diphospho-sugar transferases"/>
    <property type="match status" value="1"/>
</dbReference>
<organism evidence="1 2">
    <name type="scientific">Ornithinicoccus hortensis</name>
    <dbReference type="NCBI Taxonomy" id="82346"/>
    <lineage>
        <taxon>Bacteria</taxon>
        <taxon>Bacillati</taxon>
        <taxon>Actinomycetota</taxon>
        <taxon>Actinomycetes</taxon>
        <taxon>Micrococcales</taxon>
        <taxon>Intrasporangiaceae</taxon>
        <taxon>Ornithinicoccus</taxon>
    </lineage>
</organism>
<protein>
    <recommendedName>
        <fullName evidence="3">GT2 family glycosyltransferase</fullName>
    </recommendedName>
</protein>
<keyword evidence="2" id="KW-1185">Reference proteome</keyword>
<evidence type="ECO:0000313" key="2">
    <source>
        <dbReference type="Proteomes" id="UP000319516"/>
    </source>
</evidence>
<dbReference type="Gene3D" id="3.90.550.10">
    <property type="entry name" value="Spore Coat Polysaccharide Biosynthesis Protein SpsA, Chain A"/>
    <property type="match status" value="1"/>
</dbReference>
<evidence type="ECO:0000313" key="1">
    <source>
        <dbReference type="EMBL" id="TQL49253.1"/>
    </source>
</evidence>